<feature type="compositionally biased region" description="Low complexity" evidence="1">
    <location>
        <begin position="770"/>
        <end position="784"/>
    </location>
</feature>
<evidence type="ECO:0000256" key="1">
    <source>
        <dbReference type="SAM" id="MobiDB-lite"/>
    </source>
</evidence>
<dbReference type="Pfam" id="PF20640">
    <property type="entry name" value="Rrn6_HB"/>
    <property type="match status" value="1"/>
</dbReference>
<dbReference type="GO" id="GO:0001179">
    <property type="term" value="F:RNA polymerase I general transcription initiation factor binding"/>
    <property type="evidence" value="ECO:0007669"/>
    <property type="project" value="TreeGrafter"/>
</dbReference>
<comment type="caution">
    <text evidence="5">The sequence shown here is derived from an EMBL/GenBank/DDBJ whole genome shotgun (WGS) entry which is preliminary data.</text>
</comment>
<feature type="domain" description="RRN6 K-rich C-terminal" evidence="3">
    <location>
        <begin position="840"/>
        <end position="961"/>
    </location>
</feature>
<dbReference type="InterPro" id="IPR048536">
    <property type="entry name" value="Rrn6_K-rich"/>
</dbReference>
<feature type="compositionally biased region" description="Low complexity" evidence="1">
    <location>
        <begin position="797"/>
        <end position="815"/>
    </location>
</feature>
<protein>
    <recommendedName>
        <fullName evidence="7">RNA polymerase I-specific transcription initiation factor RRN6-like protein</fullName>
    </recommendedName>
</protein>
<dbReference type="OrthoDB" id="4090074at2759"/>
<dbReference type="PANTHER" id="PTHR28221">
    <property type="entry name" value="RNA POLYMERASE I-SPECIFIC TRANSCRIPTION INITIATION FACTOR RRN6"/>
    <property type="match status" value="1"/>
</dbReference>
<feature type="region of interest" description="Disordered" evidence="1">
    <location>
        <begin position="760"/>
        <end position="815"/>
    </location>
</feature>
<organism evidence="5 6">
    <name type="scientific">Orbilia oligospora</name>
    <name type="common">Nematode-trapping fungus</name>
    <name type="synonym">Arthrobotrys oligospora</name>
    <dbReference type="NCBI Taxonomy" id="2813651"/>
    <lineage>
        <taxon>Eukaryota</taxon>
        <taxon>Fungi</taxon>
        <taxon>Dikarya</taxon>
        <taxon>Ascomycota</taxon>
        <taxon>Pezizomycotina</taxon>
        <taxon>Orbiliomycetes</taxon>
        <taxon>Orbiliales</taxon>
        <taxon>Orbiliaceae</taxon>
        <taxon>Orbilia</taxon>
    </lineage>
</organism>
<proteinExistence type="predicted"/>
<dbReference type="AlphaFoldDB" id="A0A7C8R6X0"/>
<dbReference type="GO" id="GO:0042790">
    <property type="term" value="P:nucleolar large rRNA transcription by RNA polymerase I"/>
    <property type="evidence" value="ECO:0007669"/>
    <property type="project" value="TreeGrafter"/>
</dbReference>
<accession>A0A7C8R6X0</accession>
<feature type="region of interest" description="Disordered" evidence="1">
    <location>
        <begin position="870"/>
        <end position="961"/>
    </location>
</feature>
<dbReference type="PANTHER" id="PTHR28221:SF2">
    <property type="entry name" value="RNA POLYMERASE I-SPECIFIC TRANSCRIPTION INITIATION FACTOR RRN6"/>
    <property type="match status" value="1"/>
</dbReference>
<feature type="domain" description="RRN6 helical bundle" evidence="4">
    <location>
        <begin position="604"/>
        <end position="747"/>
    </location>
</feature>
<evidence type="ECO:0000259" key="3">
    <source>
        <dbReference type="Pfam" id="PF20639"/>
    </source>
</evidence>
<feature type="compositionally biased region" description="Polar residues" evidence="1">
    <location>
        <begin position="919"/>
        <end position="935"/>
    </location>
</feature>
<dbReference type="Pfam" id="PF10214">
    <property type="entry name" value="Rrn6_beta-prop"/>
    <property type="match status" value="1"/>
</dbReference>
<dbReference type="InterPro" id="IPR019350">
    <property type="entry name" value="RNA_pol_I-sp_TIF_RRN6-like"/>
</dbReference>
<name>A0A7C8R6X0_ORBOL</name>
<dbReference type="GO" id="GO:0001163">
    <property type="term" value="F:RNA polymerase I transcription regulatory region sequence-specific DNA binding"/>
    <property type="evidence" value="ECO:0007669"/>
    <property type="project" value="TreeGrafter"/>
</dbReference>
<gene>
    <name evidence="5" type="ORF">TWF970_010747</name>
</gene>
<sequence>MATMSTIDYGTLGHVEYQAQKGEWSFVRRSKSPRGITALGSPALLVPPSVDGSAPSVAKGGRQKLALQFTGSHTEFVPAVNQIVDMYEESRDVLHLSQWAVSKTSPLVVIASSTEAQPLVGSSHTSRRVLVYAAGISGNKIGVAIVQQQRFAKDDLLIRRPSIKPQLETVFECDGPIEQIQPVYEVETRKTKRRSLHLSTLAQDFRSNPRIQLAYVVIRTQKSIYIVQITSESASRVGLPLFGAVCLGTIEAGTVGCSDFLHIAVNPWKGEEIAFVDVGGKWNVWDFSLRKTQKTRYAPTTPKLIASGELYEPNQITLAWANITWGSVEAELLVATRKELFKIDTTTGLITDVFQNVVRGLSTEVEIISVVRPQIKPGSLLILTNYTLQILELAAEIKPILSWKHCRHPQDRSLSCSAWNVDDTECVFIYSRYNPNISVIWGLNSREPLDFSFLAAKWSDCPILGLIVLEGSTEENTKGETNRRSDIFTVTTIGSNRDVWRQDYTLNSNIDARIFHNNRRGNYLALSNQIIDSSDESDGQGRQRGSRDESADLGSTFERLSLGTSRRCREVSNVSIINLGNVYELAFDDERPIYKTGAQEDGRVFLQEYLNILRLHLNTDNDDEADTINPSLLSFLHLKKKMEGLFDDLSMLSIGVDGLVHTGSTSTSILNLGYTRNFNEIFCILRDLFEESDSQGDLDRALSPEALYDSLSRVWLEALPVDAPPRLRLRRERLARMIAIDISLSSLGAYPRLVASERSREPAFPGGGVQPSSQSVGTLQSSSSYLTDEDDNIMETGRVSGPNSRGSSRSGISSSQPRMFLENFTPVVHIPVIGGDIDGLLTDWDVGQSPENYQWRPVLEIQQQIVADFRNSESRSRSRSRKGSRRRDQSASSTAKNGYMHGIRGGEDFPMTQPAARTETATLIPISSSQTTSAQRPPASQVHRGKYGDSRKTKKRRTEGF</sequence>
<reference evidence="5 6" key="1">
    <citation type="submission" date="2020-01" db="EMBL/GenBank/DDBJ databases">
        <authorList>
            <person name="Palmer J.M."/>
        </authorList>
    </citation>
    <scope>NUCLEOTIDE SEQUENCE [LARGE SCALE GENOMIC DNA]</scope>
    <source>
        <strain evidence="5 6">TWF970</strain>
    </source>
</reference>
<evidence type="ECO:0000313" key="5">
    <source>
        <dbReference type="EMBL" id="KAF3270950.1"/>
    </source>
</evidence>
<evidence type="ECO:0000259" key="4">
    <source>
        <dbReference type="Pfam" id="PF20640"/>
    </source>
</evidence>
<dbReference type="GO" id="GO:0070860">
    <property type="term" value="C:RNA polymerase I core factor complex"/>
    <property type="evidence" value="ECO:0007669"/>
    <property type="project" value="TreeGrafter"/>
</dbReference>
<feature type="compositionally biased region" description="Basic residues" evidence="1">
    <location>
        <begin position="952"/>
        <end position="961"/>
    </location>
</feature>
<evidence type="ECO:0000313" key="6">
    <source>
        <dbReference type="Proteomes" id="UP000474640"/>
    </source>
</evidence>
<dbReference type="Pfam" id="PF20639">
    <property type="entry name" value="Rrn6_K-rich"/>
    <property type="match status" value="1"/>
</dbReference>
<dbReference type="InterPro" id="IPR048537">
    <property type="entry name" value="RRN6_HB"/>
</dbReference>
<evidence type="ECO:0000259" key="2">
    <source>
        <dbReference type="Pfam" id="PF10214"/>
    </source>
</evidence>
<dbReference type="InterPro" id="IPR048535">
    <property type="entry name" value="RRN6_beta-prop"/>
</dbReference>
<feature type="domain" description="RRN6 beta-propeller" evidence="2">
    <location>
        <begin position="124"/>
        <end position="445"/>
    </location>
</feature>
<dbReference type="Proteomes" id="UP000474640">
    <property type="component" value="Unassembled WGS sequence"/>
</dbReference>
<evidence type="ECO:0008006" key="7">
    <source>
        <dbReference type="Google" id="ProtNLM"/>
    </source>
</evidence>
<dbReference type="EMBL" id="JAABOJ010000072">
    <property type="protein sequence ID" value="KAF3270950.1"/>
    <property type="molecule type" value="Genomic_DNA"/>
</dbReference>